<dbReference type="AlphaFoldDB" id="A0A432WDX4"/>
<keyword evidence="2 5" id="KW-0547">Nucleotide-binding</keyword>
<evidence type="ECO:0000256" key="1">
    <source>
        <dbReference type="ARBA" id="ARBA00022679"/>
    </source>
</evidence>
<comment type="caution">
    <text evidence="9">The sequence shown here is derived from an EMBL/GenBank/DDBJ whole genome shotgun (WGS) entry which is preliminary data.</text>
</comment>
<sequence>MTSSYDDQDTYIPGSQPSDSPSATDAPRRIFPYPINSRYRCLEQIGHGSSGSVYKAHDNQLHRDVAIKFIHRSDLQERKRLLAEGRVLAQLDHPNICRVYEVAEEGDAVYLVMSLVKGQHLNHWREHFSISQRVELIAQVCDAIAEAHRKGIVHCDIKPGNIVLQEDSNPLTAVLVDFGIADSHHHSSASGVGTEHYMAPERFTEGARLTSSIDIYALGATLRMVLTGQHSDQALEALPRDLQYVIRHCLQPDPTQRYANAALLAADLRAFLQSRPISLRRNPWYRGQRLWQRNRWLRGTVLVATIIGLLLILAAGFYQSHMRDRQLEQVRMHEQVTRLESQIDAIYRSPRHASRDELQRLRNAARQWVERAHDLPKWLSAYHYASAGRLFVQLGNNTEAQSALTQAWQLGERSDSTAMALAIVHQRLYTVARSQAFNLPSASSREDALALAHSTHRLPALHYLDSVERSDLPADYLRAMRAYLNGDEVEADSILKNGKFPSWFYPRYELGLSLAIEALFNTLVRQVPGDTDALIESMQYYGDNLAAQTPSSIGSYIRLASAYLELVHYYPGPGGENLERWHQLAEQQLHYAREVDNEHPMYHHHQGSLLSRDTSQPTEESLTAVRQITRHYELALRYAKERGTEPRITTAIHLSYLNQIRTQQTTLANLGRSIEPLLQRAQVIAERIPEAHRGPSFYLNLASQHRNMAELTSGERSEHYWQRNEDALQMAYSIAPDLPTVAANVGANLRYRALYLDNQQARLRLQDAIEYLAQSHQALPNHGVIAYNYAQTLAHMLYRLSEEDPVYAQWHQRAYQQIVEGRDTFPRIRFFSLLLLDLQLFAPPAELRQLPPLQQLERVQQLLDESPSNIAALNHVRQLVIDYQRWRLTEDVADLQSLRETLEKTTSEHYNRAYLHASSAIIWAGEPLLSELRPQLIEMVKNLPGTQIELAKNPANLILQEIVVSLNGDEVSPGLVAQCEANRAQDPSQRYMLEIWQRIERLALAVEELFNLPCRHSTQRDLIFL</sequence>
<evidence type="ECO:0000259" key="8">
    <source>
        <dbReference type="PROSITE" id="PS50011"/>
    </source>
</evidence>
<reference evidence="9 10" key="1">
    <citation type="journal article" date="2011" name="Front. Microbiol.">
        <title>Genomic signatures of strain selection and enhancement in Bacillus atrophaeus var. globigii, a historical biowarfare simulant.</title>
        <authorList>
            <person name="Gibbons H.S."/>
            <person name="Broomall S.M."/>
            <person name="McNew L.A."/>
            <person name="Daligault H."/>
            <person name="Chapman C."/>
            <person name="Bruce D."/>
            <person name="Karavis M."/>
            <person name="Krepps M."/>
            <person name="McGregor P.A."/>
            <person name="Hong C."/>
            <person name="Park K.H."/>
            <person name="Akmal A."/>
            <person name="Feldman A."/>
            <person name="Lin J.S."/>
            <person name="Chang W.E."/>
            <person name="Higgs B.W."/>
            <person name="Demirev P."/>
            <person name="Lindquist J."/>
            <person name="Liem A."/>
            <person name="Fochler E."/>
            <person name="Read T.D."/>
            <person name="Tapia R."/>
            <person name="Johnson S."/>
            <person name="Bishop-Lilly K.A."/>
            <person name="Detter C."/>
            <person name="Han C."/>
            <person name="Sozhamannan S."/>
            <person name="Rosenzweig C.N."/>
            <person name="Skowronski E.W."/>
        </authorList>
    </citation>
    <scope>NUCLEOTIDE SEQUENCE [LARGE SCALE GENOMIC DNA]</scope>
    <source>
        <strain evidence="9 10">Y4G10-17</strain>
    </source>
</reference>
<keyword evidence="7" id="KW-0812">Transmembrane</keyword>
<evidence type="ECO:0000313" key="10">
    <source>
        <dbReference type="Proteomes" id="UP000287823"/>
    </source>
</evidence>
<evidence type="ECO:0000256" key="6">
    <source>
        <dbReference type="SAM" id="MobiDB-lite"/>
    </source>
</evidence>
<dbReference type="EMBL" id="PIPO01000005">
    <property type="protein sequence ID" value="RUO31069.1"/>
    <property type="molecule type" value="Genomic_DNA"/>
</dbReference>
<feature type="domain" description="Protein kinase" evidence="8">
    <location>
        <begin position="39"/>
        <end position="272"/>
    </location>
</feature>
<dbReference type="InterPro" id="IPR008271">
    <property type="entry name" value="Ser/Thr_kinase_AS"/>
</dbReference>
<keyword evidence="3" id="KW-0418">Kinase</keyword>
<dbReference type="InterPro" id="IPR011009">
    <property type="entry name" value="Kinase-like_dom_sf"/>
</dbReference>
<feature type="region of interest" description="Disordered" evidence="6">
    <location>
        <begin position="1"/>
        <end position="27"/>
    </location>
</feature>
<name>A0A432WDX4_9GAMM</name>
<dbReference type="SMART" id="SM00220">
    <property type="entry name" value="S_TKc"/>
    <property type="match status" value="1"/>
</dbReference>
<feature type="compositionally biased region" description="Polar residues" evidence="6">
    <location>
        <begin position="13"/>
        <end position="23"/>
    </location>
</feature>
<evidence type="ECO:0000313" key="9">
    <source>
        <dbReference type="EMBL" id="RUO31069.1"/>
    </source>
</evidence>
<dbReference type="InterPro" id="IPR000719">
    <property type="entry name" value="Prot_kinase_dom"/>
</dbReference>
<gene>
    <name evidence="9" type="ORF">CWE14_11230</name>
</gene>
<keyword evidence="10" id="KW-1185">Reference proteome</keyword>
<dbReference type="PANTHER" id="PTHR43289:SF6">
    <property type="entry name" value="SERINE_THREONINE-PROTEIN KINASE NEKL-3"/>
    <property type="match status" value="1"/>
</dbReference>
<evidence type="ECO:0000256" key="5">
    <source>
        <dbReference type="PROSITE-ProRule" id="PRU10141"/>
    </source>
</evidence>
<dbReference type="Gene3D" id="3.30.200.20">
    <property type="entry name" value="Phosphorylase Kinase, domain 1"/>
    <property type="match status" value="1"/>
</dbReference>
<organism evidence="9 10">
    <name type="scientific">Aliidiomarina soli</name>
    <dbReference type="NCBI Taxonomy" id="1928574"/>
    <lineage>
        <taxon>Bacteria</taxon>
        <taxon>Pseudomonadati</taxon>
        <taxon>Pseudomonadota</taxon>
        <taxon>Gammaproteobacteria</taxon>
        <taxon>Alteromonadales</taxon>
        <taxon>Idiomarinaceae</taxon>
        <taxon>Aliidiomarina</taxon>
    </lineage>
</organism>
<dbReference type="Proteomes" id="UP000287823">
    <property type="component" value="Unassembled WGS sequence"/>
</dbReference>
<dbReference type="InterPro" id="IPR017441">
    <property type="entry name" value="Protein_kinase_ATP_BS"/>
</dbReference>
<evidence type="ECO:0000256" key="4">
    <source>
        <dbReference type="ARBA" id="ARBA00022840"/>
    </source>
</evidence>
<dbReference type="PROSITE" id="PS00108">
    <property type="entry name" value="PROTEIN_KINASE_ST"/>
    <property type="match status" value="1"/>
</dbReference>
<dbReference type="Gene3D" id="1.10.510.10">
    <property type="entry name" value="Transferase(Phosphotransferase) domain 1"/>
    <property type="match status" value="1"/>
</dbReference>
<keyword evidence="4 5" id="KW-0067">ATP-binding</keyword>
<evidence type="ECO:0000256" key="7">
    <source>
        <dbReference type="SAM" id="Phobius"/>
    </source>
</evidence>
<feature type="binding site" evidence="5">
    <location>
        <position position="68"/>
    </location>
    <ligand>
        <name>ATP</name>
        <dbReference type="ChEBI" id="CHEBI:30616"/>
    </ligand>
</feature>
<dbReference type="GO" id="GO:0005524">
    <property type="term" value="F:ATP binding"/>
    <property type="evidence" value="ECO:0007669"/>
    <property type="project" value="UniProtKB-UniRule"/>
</dbReference>
<dbReference type="CDD" id="cd14014">
    <property type="entry name" value="STKc_PknB_like"/>
    <property type="match status" value="1"/>
</dbReference>
<keyword evidence="1" id="KW-0808">Transferase</keyword>
<proteinExistence type="predicted"/>
<dbReference type="SUPFAM" id="SSF56112">
    <property type="entry name" value="Protein kinase-like (PK-like)"/>
    <property type="match status" value="1"/>
</dbReference>
<dbReference type="PROSITE" id="PS50011">
    <property type="entry name" value="PROTEIN_KINASE_DOM"/>
    <property type="match status" value="1"/>
</dbReference>
<dbReference type="PROSITE" id="PS00107">
    <property type="entry name" value="PROTEIN_KINASE_ATP"/>
    <property type="match status" value="1"/>
</dbReference>
<dbReference type="GO" id="GO:0004674">
    <property type="term" value="F:protein serine/threonine kinase activity"/>
    <property type="evidence" value="ECO:0007669"/>
    <property type="project" value="TreeGrafter"/>
</dbReference>
<dbReference type="RefSeq" id="WP_126799453.1">
    <property type="nucleotide sequence ID" value="NZ_PIPO01000005.1"/>
</dbReference>
<protein>
    <recommendedName>
        <fullName evidence="8">Protein kinase domain-containing protein</fullName>
    </recommendedName>
</protein>
<dbReference type="PANTHER" id="PTHR43289">
    <property type="entry name" value="MITOGEN-ACTIVATED PROTEIN KINASE KINASE KINASE 20-RELATED"/>
    <property type="match status" value="1"/>
</dbReference>
<accession>A0A432WDX4</accession>
<evidence type="ECO:0000256" key="2">
    <source>
        <dbReference type="ARBA" id="ARBA00022741"/>
    </source>
</evidence>
<feature type="transmembrane region" description="Helical" evidence="7">
    <location>
        <begin position="296"/>
        <end position="318"/>
    </location>
</feature>
<evidence type="ECO:0000256" key="3">
    <source>
        <dbReference type="ARBA" id="ARBA00022777"/>
    </source>
</evidence>
<dbReference type="Pfam" id="PF00069">
    <property type="entry name" value="Pkinase"/>
    <property type="match status" value="1"/>
</dbReference>
<keyword evidence="7" id="KW-0472">Membrane</keyword>
<keyword evidence="7" id="KW-1133">Transmembrane helix</keyword>